<keyword evidence="2" id="KW-0328">Glycosyltransferase</keyword>
<comment type="caution">
    <text evidence="2">The sequence shown here is derived from an EMBL/GenBank/DDBJ whole genome shotgun (WGS) entry which is preliminary data.</text>
</comment>
<dbReference type="PANTHER" id="PTHR45947">
    <property type="entry name" value="SULFOQUINOVOSYL TRANSFERASE SQD2"/>
    <property type="match status" value="1"/>
</dbReference>
<evidence type="ECO:0000313" key="2">
    <source>
        <dbReference type="EMBL" id="MDR9777755.1"/>
    </source>
</evidence>
<evidence type="ECO:0000259" key="1">
    <source>
        <dbReference type="Pfam" id="PF00534"/>
    </source>
</evidence>
<feature type="domain" description="Glycosyl transferase family 1" evidence="1">
    <location>
        <begin position="12"/>
        <end position="161"/>
    </location>
</feature>
<dbReference type="InterPro" id="IPR001296">
    <property type="entry name" value="Glyco_trans_1"/>
</dbReference>
<dbReference type="SUPFAM" id="SSF53756">
    <property type="entry name" value="UDP-Glycosyltransferase/glycogen phosphorylase"/>
    <property type="match status" value="1"/>
</dbReference>
<dbReference type="EC" id="2.4.-.-" evidence="2"/>
<dbReference type="GO" id="GO:0016757">
    <property type="term" value="F:glycosyltransferase activity"/>
    <property type="evidence" value="ECO:0007669"/>
    <property type="project" value="UniProtKB-KW"/>
</dbReference>
<dbReference type="PANTHER" id="PTHR45947:SF3">
    <property type="entry name" value="SULFOQUINOVOSYL TRANSFERASE SQD2"/>
    <property type="match status" value="1"/>
</dbReference>
<dbReference type="InterPro" id="IPR050194">
    <property type="entry name" value="Glycosyltransferase_grp1"/>
</dbReference>
<keyword evidence="2" id="KW-0808">Transferase</keyword>
<accession>A0AAJ2GXP0</accession>
<organism evidence="2 3">
    <name type="scientific">Rhizobium hidalgonense</name>
    <dbReference type="NCBI Taxonomy" id="1538159"/>
    <lineage>
        <taxon>Bacteria</taxon>
        <taxon>Pseudomonadati</taxon>
        <taxon>Pseudomonadota</taxon>
        <taxon>Alphaproteobacteria</taxon>
        <taxon>Hyphomicrobiales</taxon>
        <taxon>Rhizobiaceae</taxon>
        <taxon>Rhizobium/Agrobacterium group</taxon>
        <taxon>Rhizobium</taxon>
    </lineage>
</organism>
<dbReference type="Gene3D" id="3.40.50.2000">
    <property type="entry name" value="Glycogen Phosphorylase B"/>
    <property type="match status" value="1"/>
</dbReference>
<evidence type="ECO:0000313" key="3">
    <source>
        <dbReference type="Proteomes" id="UP001268610"/>
    </source>
</evidence>
<gene>
    <name evidence="2" type="ORF">RJJ65_35055</name>
</gene>
<reference evidence="2" key="1">
    <citation type="submission" date="2023-04" db="EMBL/GenBank/DDBJ databases">
        <title>Genomic characterization of faba bean (Vicia faba) microsymbionts in Mexican soils.</title>
        <authorList>
            <person name="Rivera Orduna F.N."/>
            <person name="Guevara-Luna J."/>
            <person name="Yan J."/>
            <person name="Arroyo-Herrera I."/>
            <person name="Li Y."/>
            <person name="Vasquez-Murrieta M.S."/>
            <person name="Wang E.T."/>
        </authorList>
    </citation>
    <scope>NUCLEOTIDE SEQUENCE</scope>
    <source>
        <strain evidence="2">CH26</strain>
    </source>
</reference>
<dbReference type="Proteomes" id="UP001268610">
    <property type="component" value="Unassembled WGS sequence"/>
</dbReference>
<dbReference type="CDD" id="cd03801">
    <property type="entry name" value="GT4_PimA-like"/>
    <property type="match status" value="1"/>
</dbReference>
<dbReference type="EMBL" id="JAVLSF010000160">
    <property type="protein sequence ID" value="MDR9777755.1"/>
    <property type="molecule type" value="Genomic_DNA"/>
</dbReference>
<dbReference type="RefSeq" id="WP_310865944.1">
    <property type="nucleotide sequence ID" value="NZ_JAVLSF010000160.1"/>
</dbReference>
<protein>
    <submittedName>
        <fullName evidence="2">Glycosyltransferase family 4 protein</fullName>
        <ecNumber evidence="2">2.4.-.-</ecNumber>
    </submittedName>
</protein>
<feature type="non-terminal residue" evidence="2">
    <location>
        <position position="1"/>
    </location>
</feature>
<dbReference type="Pfam" id="PF00534">
    <property type="entry name" value="Glycos_transf_1"/>
    <property type="match status" value="1"/>
</dbReference>
<name>A0AAJ2GXP0_9HYPH</name>
<proteinExistence type="predicted"/>
<sequence length="193" mass="21561">RPHFIQNDLSIESRYDVITVGSLVPVKNFDLFLDTAKLAKNYRFAIVGTGPLEQTLKTRCQKELINNVFFLGRLEPESLSKVLMASKVFLSTSIAEGTPTAILEAMATGRPIIATPANDYTDLIKQGVNGYIVDYSPEVISNNLKKLLENPVEYELMSSANKYKAQVFGWENVAQTISGWIDSKMSEYDDGKR</sequence>
<dbReference type="AlphaFoldDB" id="A0AAJ2GXP0"/>